<dbReference type="Gene3D" id="1.10.1760.20">
    <property type="match status" value="1"/>
</dbReference>
<accession>A0A511DR82</accession>
<dbReference type="AlphaFoldDB" id="A0A511DR82"/>
<dbReference type="GeneID" id="71567811"/>
<comment type="caution">
    <text evidence="1">The sequence shown here is derived from an EMBL/GenBank/DDBJ whole genome shotgun (WGS) entry which is preliminary data.</text>
</comment>
<dbReference type="RefSeq" id="WP_057962342.1">
    <property type="nucleotide sequence ID" value="NZ_BJVK01000001.1"/>
</dbReference>
<proteinExistence type="predicted"/>
<gene>
    <name evidence="1" type="ORF">LKE01_01700</name>
</gene>
<sequence length="176" mass="19758">MKSLSLSVHKLRVVDIVVLSIFLSLLLVLSRFTFGIWDWRVSFGFIIIAIASAWYGPVWSSLIAGMADIIGTLLSGAVYFPGFTASAVLGAMVYGYFFYGKEVTGKRIIISQLLIMVVVNTILNTYWLSLLFKTPFLAALPIRIIKELLNTPIQMGLLYLVLNSETLKRTQKRLFK</sequence>
<protein>
    <submittedName>
        <fullName evidence="1">Folate ECF transporter</fullName>
    </submittedName>
</protein>
<evidence type="ECO:0000313" key="2">
    <source>
        <dbReference type="Proteomes" id="UP000321893"/>
    </source>
</evidence>
<dbReference type="NCBIfam" id="TIGR04518">
    <property type="entry name" value="ECF_S_folT_fam"/>
    <property type="match status" value="1"/>
</dbReference>
<dbReference type="Proteomes" id="UP000321893">
    <property type="component" value="Unassembled WGS sequence"/>
</dbReference>
<dbReference type="EMBL" id="BJVK01000001">
    <property type="protein sequence ID" value="GEL27350.1"/>
    <property type="molecule type" value="Genomic_DNA"/>
</dbReference>
<name>A0A511DR82_LENKE</name>
<reference evidence="1" key="1">
    <citation type="submission" date="2019-07" db="EMBL/GenBank/DDBJ databases">
        <title>Whole genome shotgun sequence of Lactobacillus kefiri NBRC 15888.</title>
        <authorList>
            <person name="Hosoyama A."/>
            <person name="Uohara A."/>
            <person name="Ohji S."/>
            <person name="Ichikawa N."/>
        </authorList>
    </citation>
    <scope>NUCLEOTIDE SEQUENCE [LARGE SCALE GENOMIC DNA]</scope>
    <source>
        <strain evidence="1">NBRC 15888</strain>
    </source>
</reference>
<keyword evidence="2" id="KW-1185">Reference proteome</keyword>
<dbReference type="InterPro" id="IPR030949">
    <property type="entry name" value="ECF_S_folate_fam"/>
</dbReference>
<dbReference type="InterPro" id="IPR024529">
    <property type="entry name" value="ECF_trnsprt_substrate-spec"/>
</dbReference>
<dbReference type="GO" id="GO:0022857">
    <property type="term" value="F:transmembrane transporter activity"/>
    <property type="evidence" value="ECO:0007669"/>
    <property type="project" value="InterPro"/>
</dbReference>
<dbReference type="OrthoDB" id="4624at2"/>
<dbReference type="Pfam" id="PF12822">
    <property type="entry name" value="ECF_trnsprt"/>
    <property type="match status" value="1"/>
</dbReference>
<organism evidence="1 2">
    <name type="scientific">Lentilactobacillus kefiri</name>
    <name type="common">Lactobacillus kefiri</name>
    <dbReference type="NCBI Taxonomy" id="33962"/>
    <lineage>
        <taxon>Bacteria</taxon>
        <taxon>Bacillati</taxon>
        <taxon>Bacillota</taxon>
        <taxon>Bacilli</taxon>
        <taxon>Lactobacillales</taxon>
        <taxon>Lactobacillaceae</taxon>
        <taxon>Lentilactobacillus</taxon>
    </lineage>
</organism>
<evidence type="ECO:0000313" key="1">
    <source>
        <dbReference type="EMBL" id="GEL27350.1"/>
    </source>
</evidence>